<evidence type="ECO:0000256" key="11">
    <source>
        <dbReference type="ARBA" id="ARBA00022741"/>
    </source>
</evidence>
<reference evidence="23" key="3">
    <citation type="submission" date="2020-12" db="UniProtKB">
        <authorList>
            <consortium name="EnsemblPlants"/>
        </authorList>
    </citation>
    <scope>IDENTIFICATION</scope>
</reference>
<evidence type="ECO:0000256" key="14">
    <source>
        <dbReference type="ARBA" id="ARBA00048721"/>
    </source>
</evidence>
<feature type="compositionally biased region" description="Pro residues" evidence="20">
    <location>
        <begin position="228"/>
        <end position="242"/>
    </location>
</feature>
<evidence type="ECO:0000256" key="5">
    <source>
        <dbReference type="ARBA" id="ARBA00012389"/>
    </source>
</evidence>
<dbReference type="InterPro" id="IPR014729">
    <property type="entry name" value="Rossmann-like_a/b/a_fold"/>
</dbReference>
<dbReference type="Gene3D" id="1.10.10.60">
    <property type="entry name" value="Homeodomain-like"/>
    <property type="match status" value="1"/>
</dbReference>
<dbReference type="RefSeq" id="XP_024370456.1">
    <property type="nucleotide sequence ID" value="XM_024514688.2"/>
</dbReference>
<accession>A0A7I4D8N3</accession>
<dbReference type="GO" id="GO:0046872">
    <property type="term" value="F:metal ion binding"/>
    <property type="evidence" value="ECO:0007669"/>
    <property type="project" value="UniProtKB-KW"/>
</dbReference>
<sequence length="489" mass="54795">MQVEDMEEDAPPTPAVLEGTLSSSILDLDQTEGHNHNFGATYGREGREGNLDEGDIGGSNGGGTGVGEDEEDRPDKEGEGMARKRRAEIWQDAEMDALVRAFREVHMKLTSAAGNGKKVKQVFKSANDKWQEVRTLLLASGVDRQPKEIERKWSNLSTAFKQIADWNNNKKMGRPSYWDLDESLKKEKTKAKELPATFRMQLFDAMAEFMGDRHGPRSRSPAQAPAPSLLPAPGLPRPPPAPGVVDVPLPVEKLANLIDAANHKRRRVVILAPGSFNPPTYMHLRMFELGRDALIAEGYHVLGGYMSPVNDLYQKKGLAPAEHRIRMCELAVADSPFIMVDSWEAKQNTFQRTLTVMARIDTVVNFNNCAADEKVKVMLLCGCDFLESFTTPGVWIPDQVRTLLQEYGIVCVNQDSKDARRLVFEHEILYNNRRQILVVDEVIQNSISATAIRRNLSRGLSVKYLTPDPVINHIKMNHLYTNIPLRNDE</sequence>
<comment type="similarity">
    <text evidence="4">Belongs to the eukaryotic NMN adenylyltransferase family.</text>
</comment>
<dbReference type="InterPro" id="IPR051182">
    <property type="entry name" value="Euk_NMN_adenylyltrnsfrase"/>
</dbReference>
<dbReference type="EnsemblPlants" id="Pp3c3_17230V3.3">
    <property type="protein sequence ID" value="Pp3c3_17230V3.3"/>
    <property type="gene ID" value="Pp3c3_17230"/>
</dbReference>
<dbReference type="AlphaFoldDB" id="A0A7I4D8N3"/>
<protein>
    <recommendedName>
        <fullName evidence="17">Nicotinamide/nicotinic acid mononucleotide adenylyltransferase</fullName>
        <ecNumber evidence="6">2.7.7.1</ecNumber>
        <ecNumber evidence="5">2.7.7.18</ecNumber>
    </recommendedName>
    <alternativeName>
        <fullName evidence="18">Nicotinamide mononucleotide adenylyltransferase</fullName>
    </alternativeName>
    <alternativeName>
        <fullName evidence="19">Nicotinate-nucleotide adenylyltransferase</fullName>
    </alternativeName>
</protein>
<comment type="catalytic activity">
    <reaction evidence="15">
        <text>beta-nicotinamide D-ribonucleotide + ATP + H(+) = diphosphate + NAD(+)</text>
        <dbReference type="Rhea" id="RHEA:21360"/>
        <dbReference type="ChEBI" id="CHEBI:14649"/>
        <dbReference type="ChEBI" id="CHEBI:15378"/>
        <dbReference type="ChEBI" id="CHEBI:30616"/>
        <dbReference type="ChEBI" id="CHEBI:33019"/>
        <dbReference type="ChEBI" id="CHEBI:57540"/>
        <dbReference type="EC" id="2.7.7.1"/>
    </reaction>
</comment>
<proteinExistence type="inferred from homology"/>
<evidence type="ECO:0000256" key="9">
    <source>
        <dbReference type="ARBA" id="ARBA00022695"/>
    </source>
</evidence>
<dbReference type="GeneID" id="112279923"/>
<dbReference type="Pfam" id="PF01467">
    <property type="entry name" value="CTP_transf_like"/>
    <property type="match status" value="1"/>
</dbReference>
<evidence type="ECO:0000256" key="10">
    <source>
        <dbReference type="ARBA" id="ARBA00022723"/>
    </source>
</evidence>
<dbReference type="GO" id="GO:0009435">
    <property type="term" value="P:NAD+ biosynthetic process"/>
    <property type="evidence" value="ECO:0000318"/>
    <property type="project" value="GO_Central"/>
</dbReference>
<reference evidence="23 24" key="2">
    <citation type="journal article" date="2018" name="Plant J.">
        <title>The Physcomitrella patens chromosome-scale assembly reveals moss genome structure and evolution.</title>
        <authorList>
            <person name="Lang D."/>
            <person name="Ullrich K.K."/>
            <person name="Murat F."/>
            <person name="Fuchs J."/>
            <person name="Jenkins J."/>
            <person name="Haas F.B."/>
            <person name="Piednoel M."/>
            <person name="Gundlach H."/>
            <person name="Van Bel M."/>
            <person name="Meyberg R."/>
            <person name="Vives C."/>
            <person name="Morata J."/>
            <person name="Symeonidi A."/>
            <person name="Hiss M."/>
            <person name="Muchero W."/>
            <person name="Kamisugi Y."/>
            <person name="Saleh O."/>
            <person name="Blanc G."/>
            <person name="Decker E.L."/>
            <person name="van Gessel N."/>
            <person name="Grimwood J."/>
            <person name="Hayes R.D."/>
            <person name="Graham S.W."/>
            <person name="Gunter L.E."/>
            <person name="McDaniel S.F."/>
            <person name="Hoernstein S.N.W."/>
            <person name="Larsson A."/>
            <person name="Li F.W."/>
            <person name="Perroud P.F."/>
            <person name="Phillips J."/>
            <person name="Ranjan P."/>
            <person name="Rokshar D.S."/>
            <person name="Rothfels C.J."/>
            <person name="Schneider L."/>
            <person name="Shu S."/>
            <person name="Stevenson D.W."/>
            <person name="Thummler F."/>
            <person name="Tillich M."/>
            <person name="Villarreal Aguilar J.C."/>
            <person name="Widiez T."/>
            <person name="Wong G.K."/>
            <person name="Wymore A."/>
            <person name="Zhang Y."/>
            <person name="Zimmer A.D."/>
            <person name="Quatrano R.S."/>
            <person name="Mayer K.F.X."/>
            <person name="Goodstein D."/>
            <person name="Casacuberta J.M."/>
            <person name="Vandepoele K."/>
            <person name="Reski R."/>
            <person name="Cuming A.C."/>
            <person name="Tuskan G.A."/>
            <person name="Maumus F."/>
            <person name="Salse J."/>
            <person name="Schmutz J."/>
            <person name="Rensing S.A."/>
        </authorList>
    </citation>
    <scope>NUCLEOTIDE SEQUENCE [LARGE SCALE GENOMIC DNA]</scope>
    <source>
        <strain evidence="23 24">cv. Gransden 2004</strain>
    </source>
</reference>
<dbReference type="InterPro" id="IPR044822">
    <property type="entry name" value="Myb_DNA-bind_4"/>
</dbReference>
<gene>
    <name evidence="23" type="primary">LOC112279923</name>
</gene>
<keyword evidence="12" id="KW-0067">ATP-binding</keyword>
<evidence type="ECO:0000256" key="12">
    <source>
        <dbReference type="ARBA" id="ARBA00022840"/>
    </source>
</evidence>
<evidence type="ECO:0000259" key="22">
    <source>
        <dbReference type="Pfam" id="PF13837"/>
    </source>
</evidence>
<evidence type="ECO:0000256" key="1">
    <source>
        <dbReference type="ARBA" id="ARBA00001968"/>
    </source>
</evidence>
<dbReference type="PANTHER" id="PTHR12039">
    <property type="entry name" value="NICOTINAMIDE MONONUCLEOTIDE ADENYLYLTRANSFERASE"/>
    <property type="match status" value="1"/>
</dbReference>
<dbReference type="OrthoDB" id="422187at2759"/>
<dbReference type="InterPro" id="IPR004821">
    <property type="entry name" value="Cyt_trans-like"/>
</dbReference>
<dbReference type="Gramene" id="Pp3c3_17230V3.3">
    <property type="protein sequence ID" value="Pp3c3_17230V3.3"/>
    <property type="gene ID" value="Pp3c3_17230"/>
</dbReference>
<dbReference type="EC" id="2.7.7.1" evidence="6"/>
<evidence type="ECO:0000256" key="2">
    <source>
        <dbReference type="ARBA" id="ARBA00004658"/>
    </source>
</evidence>
<keyword evidence="24" id="KW-1185">Reference proteome</keyword>
<dbReference type="Gene3D" id="3.40.50.620">
    <property type="entry name" value="HUPs"/>
    <property type="match status" value="1"/>
</dbReference>
<dbReference type="InterPro" id="IPR005248">
    <property type="entry name" value="NadD/NMNAT"/>
</dbReference>
<keyword evidence="9" id="KW-0548">Nucleotidyltransferase</keyword>
<evidence type="ECO:0000256" key="3">
    <source>
        <dbReference type="ARBA" id="ARBA00005019"/>
    </source>
</evidence>
<feature type="compositionally biased region" description="Gly residues" evidence="20">
    <location>
        <begin position="56"/>
        <end position="66"/>
    </location>
</feature>
<dbReference type="GO" id="GO:0005524">
    <property type="term" value="F:ATP binding"/>
    <property type="evidence" value="ECO:0007669"/>
    <property type="project" value="UniProtKB-KW"/>
</dbReference>
<dbReference type="OMA" id="CPLEMME"/>
<feature type="compositionally biased region" description="Basic and acidic residues" evidence="20">
    <location>
        <begin position="73"/>
        <end position="82"/>
    </location>
</feature>
<dbReference type="PANTHER" id="PTHR12039:SF0">
    <property type="entry name" value="NICOTINAMIDE-NUCLEOTIDE ADENYLYLTRANSFERASE"/>
    <property type="match status" value="1"/>
</dbReference>
<comment type="cofactor">
    <cofactor evidence="1">
        <name>a divalent metal cation</name>
        <dbReference type="ChEBI" id="CHEBI:60240"/>
    </cofactor>
</comment>
<reference evidence="23 24" key="1">
    <citation type="journal article" date="2008" name="Science">
        <title>The Physcomitrella genome reveals evolutionary insights into the conquest of land by plants.</title>
        <authorList>
            <person name="Rensing S."/>
            <person name="Lang D."/>
            <person name="Zimmer A."/>
            <person name="Terry A."/>
            <person name="Salamov A."/>
            <person name="Shapiro H."/>
            <person name="Nishiyama T."/>
            <person name="Perroud P.-F."/>
            <person name="Lindquist E."/>
            <person name="Kamisugi Y."/>
            <person name="Tanahashi T."/>
            <person name="Sakakibara K."/>
            <person name="Fujita T."/>
            <person name="Oishi K."/>
            <person name="Shin-I T."/>
            <person name="Kuroki Y."/>
            <person name="Toyoda A."/>
            <person name="Suzuki Y."/>
            <person name="Hashimoto A."/>
            <person name="Yamaguchi K."/>
            <person name="Sugano A."/>
            <person name="Kohara Y."/>
            <person name="Fujiyama A."/>
            <person name="Anterola A."/>
            <person name="Aoki S."/>
            <person name="Ashton N."/>
            <person name="Barbazuk W.B."/>
            <person name="Barker E."/>
            <person name="Bennetzen J."/>
            <person name="Bezanilla M."/>
            <person name="Blankenship R."/>
            <person name="Cho S.H."/>
            <person name="Dutcher S."/>
            <person name="Estelle M."/>
            <person name="Fawcett J.A."/>
            <person name="Gundlach H."/>
            <person name="Hanada K."/>
            <person name="Heyl A."/>
            <person name="Hicks K.A."/>
            <person name="Hugh J."/>
            <person name="Lohr M."/>
            <person name="Mayer K."/>
            <person name="Melkozernov A."/>
            <person name="Murata T."/>
            <person name="Nelson D."/>
            <person name="Pils B."/>
            <person name="Prigge M."/>
            <person name="Reiss B."/>
            <person name="Renner T."/>
            <person name="Rombauts S."/>
            <person name="Rushton P."/>
            <person name="Sanderfoot A."/>
            <person name="Schween G."/>
            <person name="Shiu S.-H."/>
            <person name="Stueber K."/>
            <person name="Theodoulou F.L."/>
            <person name="Tu H."/>
            <person name="Van de Peer Y."/>
            <person name="Verrier P.J."/>
            <person name="Waters E."/>
            <person name="Wood A."/>
            <person name="Yang L."/>
            <person name="Cove D."/>
            <person name="Cuming A."/>
            <person name="Hasebe M."/>
            <person name="Lucas S."/>
            <person name="Mishler D.B."/>
            <person name="Reski R."/>
            <person name="Grigoriev I."/>
            <person name="Quatrano R.S."/>
            <person name="Boore J.L."/>
        </authorList>
    </citation>
    <scope>NUCLEOTIDE SEQUENCE [LARGE SCALE GENOMIC DNA]</scope>
    <source>
        <strain evidence="23 24">cv. Gransden 2004</strain>
    </source>
</reference>
<organism evidence="23 24">
    <name type="scientific">Physcomitrium patens</name>
    <name type="common">Spreading-leaved earth moss</name>
    <name type="synonym">Physcomitrella patens</name>
    <dbReference type="NCBI Taxonomy" id="3218"/>
    <lineage>
        <taxon>Eukaryota</taxon>
        <taxon>Viridiplantae</taxon>
        <taxon>Streptophyta</taxon>
        <taxon>Embryophyta</taxon>
        <taxon>Bryophyta</taxon>
        <taxon>Bryophytina</taxon>
        <taxon>Bryopsida</taxon>
        <taxon>Funariidae</taxon>
        <taxon>Funariales</taxon>
        <taxon>Funariaceae</taxon>
        <taxon>Physcomitrium</taxon>
    </lineage>
</organism>
<evidence type="ECO:0000256" key="8">
    <source>
        <dbReference type="ARBA" id="ARBA00022679"/>
    </source>
</evidence>
<dbReference type="EMBL" id="ABEU02000003">
    <property type="status" value="NOT_ANNOTATED_CDS"/>
    <property type="molecule type" value="Genomic_DNA"/>
</dbReference>
<evidence type="ECO:0000256" key="13">
    <source>
        <dbReference type="ARBA" id="ARBA00023027"/>
    </source>
</evidence>
<dbReference type="GO" id="GO:0000309">
    <property type="term" value="F:nicotinamide-nucleotide adenylyltransferase activity"/>
    <property type="evidence" value="ECO:0000318"/>
    <property type="project" value="GO_Central"/>
</dbReference>
<dbReference type="KEGG" id="ppp:112279923"/>
<feature type="domain" description="Cytidyltransferase-like" evidence="21">
    <location>
        <begin position="271"/>
        <end position="454"/>
    </location>
</feature>
<evidence type="ECO:0000256" key="16">
    <source>
        <dbReference type="ARBA" id="ARBA00054019"/>
    </source>
</evidence>
<comment type="pathway">
    <text evidence="2">Cofactor biosynthesis; NAD(+) biosynthesis; NAD(+) from nicotinamide D-ribonucleotide: step 1/1.</text>
</comment>
<keyword evidence="7" id="KW-0662">Pyridine nucleotide biosynthesis</keyword>
<comment type="function">
    <text evidence="16">Catalyzes the formation of NAD(+) from nicotinamide mononucleotide (NMN) and ATP. Can also use the deamidated form; nicotinic acid mononucleotide (NaMN) as substrate.</text>
</comment>
<dbReference type="FunFam" id="3.40.50.620:FF:000200">
    <property type="entry name" value="Nicotinamide-nucleotide adenylyltransferase"/>
    <property type="match status" value="1"/>
</dbReference>
<feature type="domain" description="Myb/SANT-like DNA-binding" evidence="22">
    <location>
        <begin position="90"/>
        <end position="182"/>
    </location>
</feature>
<feature type="compositionally biased region" description="Low complexity" evidence="20">
    <location>
        <begin position="218"/>
        <end position="227"/>
    </location>
</feature>
<evidence type="ECO:0000256" key="6">
    <source>
        <dbReference type="ARBA" id="ARBA00012390"/>
    </source>
</evidence>
<evidence type="ECO:0000313" key="23">
    <source>
        <dbReference type="EnsemblPlants" id="Pp3c3_17230V3.3"/>
    </source>
</evidence>
<dbReference type="EC" id="2.7.7.18" evidence="5"/>
<evidence type="ECO:0000313" key="24">
    <source>
        <dbReference type="Proteomes" id="UP000006727"/>
    </source>
</evidence>
<dbReference type="UniPathway" id="UPA00253">
    <property type="reaction ID" value="UER00600"/>
</dbReference>
<keyword evidence="8" id="KW-0808">Transferase</keyword>
<feature type="region of interest" description="Disordered" evidence="20">
    <location>
        <begin position="27"/>
        <end position="84"/>
    </location>
</feature>
<dbReference type="SUPFAM" id="SSF52374">
    <property type="entry name" value="Nucleotidylyl transferase"/>
    <property type="match status" value="1"/>
</dbReference>
<evidence type="ECO:0000259" key="21">
    <source>
        <dbReference type="Pfam" id="PF01467"/>
    </source>
</evidence>
<evidence type="ECO:0000256" key="18">
    <source>
        <dbReference type="ARBA" id="ARBA00080582"/>
    </source>
</evidence>
<comment type="pathway">
    <text evidence="3">Cofactor biosynthesis; NAD(+) biosynthesis; deamido-NAD(+) from nicotinate D-ribonucleotide: step 1/1.</text>
</comment>
<dbReference type="EnsemblPlants" id="Pp3c3_17230V3.2">
    <property type="protein sequence ID" value="Pp3c3_17230V3.2"/>
    <property type="gene ID" value="Pp3c3_17230"/>
</dbReference>
<evidence type="ECO:0000256" key="17">
    <source>
        <dbReference type="ARBA" id="ARBA00074319"/>
    </source>
</evidence>
<dbReference type="Gramene" id="Pp3c3_17230V3.2">
    <property type="protein sequence ID" value="Pp3c3_17230V3.2"/>
    <property type="gene ID" value="Pp3c3_17230"/>
</dbReference>
<keyword evidence="11" id="KW-0547">Nucleotide-binding</keyword>
<keyword evidence="10" id="KW-0479">Metal-binding</keyword>
<dbReference type="NCBIfam" id="TIGR00482">
    <property type="entry name" value="nicotinate (nicotinamide) nucleotide adenylyltransferase"/>
    <property type="match status" value="1"/>
</dbReference>
<evidence type="ECO:0000256" key="4">
    <source>
        <dbReference type="ARBA" id="ARBA00007064"/>
    </source>
</evidence>
<comment type="catalytic activity">
    <reaction evidence="14">
        <text>nicotinate beta-D-ribonucleotide + ATP + H(+) = deamido-NAD(+) + diphosphate</text>
        <dbReference type="Rhea" id="RHEA:22860"/>
        <dbReference type="ChEBI" id="CHEBI:15378"/>
        <dbReference type="ChEBI" id="CHEBI:30616"/>
        <dbReference type="ChEBI" id="CHEBI:33019"/>
        <dbReference type="ChEBI" id="CHEBI:57502"/>
        <dbReference type="ChEBI" id="CHEBI:58437"/>
        <dbReference type="EC" id="2.7.7.18"/>
    </reaction>
</comment>
<name>A0A7I4D8N3_PHYPA</name>
<keyword evidence="13" id="KW-0520">NAD</keyword>
<dbReference type="Pfam" id="PF13837">
    <property type="entry name" value="Myb_DNA-bind_4"/>
    <property type="match status" value="1"/>
</dbReference>
<evidence type="ECO:0000256" key="19">
    <source>
        <dbReference type="ARBA" id="ARBA00081998"/>
    </source>
</evidence>
<evidence type="ECO:0000256" key="20">
    <source>
        <dbReference type="SAM" id="MobiDB-lite"/>
    </source>
</evidence>
<dbReference type="Proteomes" id="UP000006727">
    <property type="component" value="Chromosome 3"/>
</dbReference>
<evidence type="ECO:0000256" key="7">
    <source>
        <dbReference type="ARBA" id="ARBA00022642"/>
    </source>
</evidence>
<feature type="region of interest" description="Disordered" evidence="20">
    <location>
        <begin position="211"/>
        <end position="243"/>
    </location>
</feature>
<dbReference type="GO" id="GO:0004515">
    <property type="term" value="F:nicotinate-nucleotide adenylyltransferase activity"/>
    <property type="evidence" value="ECO:0000318"/>
    <property type="project" value="GO_Central"/>
</dbReference>
<dbReference type="RefSeq" id="XP_024370459.1">
    <property type="nucleotide sequence ID" value="XM_024514691.2"/>
</dbReference>
<evidence type="ECO:0000256" key="15">
    <source>
        <dbReference type="ARBA" id="ARBA00049001"/>
    </source>
</evidence>